<feature type="transmembrane region" description="Helical" evidence="1">
    <location>
        <begin position="7"/>
        <end position="24"/>
    </location>
</feature>
<evidence type="ECO:0000313" key="3">
    <source>
        <dbReference type="Proteomes" id="UP000564033"/>
    </source>
</evidence>
<organism evidence="2 3">
    <name type="scientific">Candidatus Dojkabacteria bacterium</name>
    <dbReference type="NCBI Taxonomy" id="2099670"/>
    <lineage>
        <taxon>Bacteria</taxon>
        <taxon>Candidatus Dojkabacteria</taxon>
    </lineage>
</organism>
<comment type="caution">
    <text evidence="2">The sequence shown here is derived from an EMBL/GenBank/DDBJ whole genome shotgun (WGS) entry which is preliminary data.</text>
</comment>
<keyword evidence="1" id="KW-0812">Transmembrane</keyword>
<keyword evidence="1" id="KW-1133">Transmembrane helix</keyword>
<keyword evidence="1" id="KW-0472">Membrane</keyword>
<evidence type="ECO:0000313" key="2">
    <source>
        <dbReference type="EMBL" id="NLZ24700.1"/>
    </source>
</evidence>
<feature type="transmembrane region" description="Helical" evidence="1">
    <location>
        <begin position="59"/>
        <end position="79"/>
    </location>
</feature>
<reference evidence="2 3" key="1">
    <citation type="journal article" date="2020" name="Biotechnol. Biofuels">
        <title>New insights from the biogas microbiome by comprehensive genome-resolved metagenomics of nearly 1600 species originating from multiple anaerobic digesters.</title>
        <authorList>
            <person name="Campanaro S."/>
            <person name="Treu L."/>
            <person name="Rodriguez-R L.M."/>
            <person name="Kovalovszki A."/>
            <person name="Ziels R.M."/>
            <person name="Maus I."/>
            <person name="Zhu X."/>
            <person name="Kougias P.G."/>
            <person name="Basile A."/>
            <person name="Luo G."/>
            <person name="Schluter A."/>
            <person name="Konstantinidis K.T."/>
            <person name="Angelidaki I."/>
        </authorList>
    </citation>
    <scope>NUCLEOTIDE SEQUENCE [LARGE SCALE GENOMIC DNA]</scope>
    <source>
        <strain evidence="2">AS19jrsBPTG_9</strain>
    </source>
</reference>
<gene>
    <name evidence="2" type="ORF">GX888_03090</name>
</gene>
<accession>A0A847VDX2</accession>
<dbReference type="Proteomes" id="UP000564033">
    <property type="component" value="Unassembled WGS sequence"/>
</dbReference>
<dbReference type="EMBL" id="JAAZIL010000078">
    <property type="protein sequence ID" value="NLZ24700.1"/>
    <property type="molecule type" value="Genomic_DNA"/>
</dbReference>
<evidence type="ECO:0000256" key="1">
    <source>
        <dbReference type="SAM" id="Phobius"/>
    </source>
</evidence>
<name>A0A847VDX2_9BACT</name>
<dbReference type="AlphaFoldDB" id="A0A847VDX2"/>
<sequence length="91" mass="10677">MFKKDMLLPFIIIFVILAIFGSIFKTYRIVLVTNGVSYYGIPFTSWSKYFFSNPYTYKFYPLGITGNIVSWLCVSYIFSRLYTGGFKKRTD</sequence>
<proteinExistence type="predicted"/>
<protein>
    <submittedName>
        <fullName evidence="2">Uncharacterized protein</fullName>
    </submittedName>
</protein>